<feature type="region of interest" description="Disordered" evidence="1">
    <location>
        <begin position="1"/>
        <end position="29"/>
    </location>
</feature>
<dbReference type="Proteomes" id="UP000593567">
    <property type="component" value="Unassembled WGS sequence"/>
</dbReference>
<protein>
    <submittedName>
        <fullName evidence="2">Uncharacterized protein</fullName>
    </submittedName>
</protein>
<reference evidence="2" key="1">
    <citation type="submission" date="2020-06" db="EMBL/GenBank/DDBJ databases">
        <title>Draft genome of Bugula neritina, a colonial animal packing powerful symbionts and potential medicines.</title>
        <authorList>
            <person name="Rayko M."/>
        </authorList>
    </citation>
    <scope>NUCLEOTIDE SEQUENCE [LARGE SCALE GENOMIC DNA]</scope>
    <source>
        <strain evidence="2">Kwan_BN1</strain>
    </source>
</reference>
<comment type="caution">
    <text evidence="2">The sequence shown here is derived from an EMBL/GenBank/DDBJ whole genome shotgun (WGS) entry which is preliminary data.</text>
</comment>
<evidence type="ECO:0000313" key="2">
    <source>
        <dbReference type="EMBL" id="KAF6030940.1"/>
    </source>
</evidence>
<evidence type="ECO:0000256" key="1">
    <source>
        <dbReference type="SAM" id="MobiDB-lite"/>
    </source>
</evidence>
<dbReference type="EMBL" id="VXIV02001654">
    <property type="protein sequence ID" value="KAF6030940.1"/>
    <property type="molecule type" value="Genomic_DNA"/>
</dbReference>
<evidence type="ECO:0000313" key="3">
    <source>
        <dbReference type="Proteomes" id="UP000593567"/>
    </source>
</evidence>
<gene>
    <name evidence="2" type="ORF">EB796_010754</name>
</gene>
<dbReference type="AlphaFoldDB" id="A0A7J7JX04"/>
<name>A0A7J7JX04_BUGNE</name>
<organism evidence="2 3">
    <name type="scientific">Bugula neritina</name>
    <name type="common">Brown bryozoan</name>
    <name type="synonym">Sertularia neritina</name>
    <dbReference type="NCBI Taxonomy" id="10212"/>
    <lineage>
        <taxon>Eukaryota</taxon>
        <taxon>Metazoa</taxon>
        <taxon>Spiralia</taxon>
        <taxon>Lophotrochozoa</taxon>
        <taxon>Bryozoa</taxon>
        <taxon>Gymnolaemata</taxon>
        <taxon>Cheilostomatida</taxon>
        <taxon>Flustrina</taxon>
        <taxon>Buguloidea</taxon>
        <taxon>Bugulidae</taxon>
        <taxon>Bugula</taxon>
    </lineage>
</organism>
<sequence length="108" mass="12233">MSDSGSDHDDYPDELDTVRGVQTPRVSKKVEYPHGRDGCRYEQIRESGPCHNQQIFLKRKCPCGLKTDGAKERHYNTGCKYGRIKDQKTGNLFLILKCKCGVAQSQLV</sequence>
<accession>A0A7J7JX04</accession>
<keyword evidence="3" id="KW-1185">Reference proteome</keyword>
<proteinExistence type="predicted"/>